<dbReference type="EMBL" id="OMOJ01000005">
    <property type="protein sequence ID" value="SPF80819.1"/>
    <property type="molecule type" value="Genomic_DNA"/>
</dbReference>
<name>A0A2R8AY72_9RHOB</name>
<dbReference type="AlphaFoldDB" id="A0A2R8AY72"/>
<dbReference type="Proteomes" id="UP000244904">
    <property type="component" value="Unassembled WGS sequence"/>
</dbReference>
<protein>
    <recommendedName>
        <fullName evidence="1">DUF6924 domain-containing protein</fullName>
    </recommendedName>
</protein>
<dbReference type="Pfam" id="PF21962">
    <property type="entry name" value="DUF6924"/>
    <property type="match status" value="1"/>
</dbReference>
<evidence type="ECO:0000313" key="2">
    <source>
        <dbReference type="EMBL" id="SPF80819.1"/>
    </source>
</evidence>
<reference evidence="3" key="1">
    <citation type="submission" date="2018-03" db="EMBL/GenBank/DDBJ databases">
        <authorList>
            <person name="Rodrigo-Torres L."/>
            <person name="Arahal R. D."/>
            <person name="Lucena T."/>
        </authorList>
    </citation>
    <scope>NUCLEOTIDE SEQUENCE [LARGE SCALE GENOMIC DNA]</scope>
    <source>
        <strain evidence="3">CECT 8871</strain>
    </source>
</reference>
<sequence>MSDDTAKLIRTYFGDDALWVKISELACAESPEGEAAEFTPHSDPVLDGASIEELAEIFGSEPILYIVDEATHQGADHPILCADPETGESFRLPISVAWYAELNLTLGEINFDEALAMVGEDGRFKPAP</sequence>
<accession>A0A2R8AY72</accession>
<organism evidence="2 3">
    <name type="scientific">Pseudoprimorskyibacter insulae</name>
    <dbReference type="NCBI Taxonomy" id="1695997"/>
    <lineage>
        <taxon>Bacteria</taxon>
        <taxon>Pseudomonadati</taxon>
        <taxon>Pseudomonadota</taxon>
        <taxon>Alphaproteobacteria</taxon>
        <taxon>Rhodobacterales</taxon>
        <taxon>Paracoccaceae</taxon>
        <taxon>Pseudoprimorskyibacter</taxon>
    </lineage>
</organism>
<dbReference type="RefSeq" id="WP_108886673.1">
    <property type="nucleotide sequence ID" value="NZ_OMOJ01000005.1"/>
</dbReference>
<gene>
    <name evidence="2" type="ORF">PRI8871_02631</name>
</gene>
<dbReference type="OrthoDB" id="7854965at2"/>
<evidence type="ECO:0000313" key="3">
    <source>
        <dbReference type="Proteomes" id="UP000244904"/>
    </source>
</evidence>
<proteinExistence type="predicted"/>
<dbReference type="InterPro" id="IPR053832">
    <property type="entry name" value="DUF6924"/>
</dbReference>
<feature type="domain" description="DUF6924" evidence="1">
    <location>
        <begin position="6"/>
        <end position="125"/>
    </location>
</feature>
<keyword evidence="3" id="KW-1185">Reference proteome</keyword>
<evidence type="ECO:0000259" key="1">
    <source>
        <dbReference type="Pfam" id="PF21962"/>
    </source>
</evidence>